<dbReference type="InterPro" id="IPR018303">
    <property type="entry name" value="ATPase_P-typ_P_site"/>
</dbReference>
<dbReference type="FunFam" id="2.70.150.10:FF:000020">
    <property type="entry name" value="Copper-exporting P-type ATPase A"/>
    <property type="match status" value="1"/>
</dbReference>
<evidence type="ECO:0000256" key="5">
    <source>
        <dbReference type="ARBA" id="ARBA00022723"/>
    </source>
</evidence>
<keyword evidence="4 11" id="KW-0812">Transmembrane</keyword>
<dbReference type="InterPro" id="IPR008250">
    <property type="entry name" value="ATPase_P-typ_transduc_dom_A_sf"/>
</dbReference>
<dbReference type="PROSITE" id="PS50846">
    <property type="entry name" value="HMA_2"/>
    <property type="match status" value="1"/>
</dbReference>
<dbReference type="InterPro" id="IPR023299">
    <property type="entry name" value="ATPase_P-typ_cyto_dom_N"/>
</dbReference>
<organism evidence="14 15">
    <name type="scientific">Natronogracilivirga saccharolytica</name>
    <dbReference type="NCBI Taxonomy" id="2812953"/>
    <lineage>
        <taxon>Bacteria</taxon>
        <taxon>Pseudomonadati</taxon>
        <taxon>Balneolota</taxon>
        <taxon>Balneolia</taxon>
        <taxon>Balneolales</taxon>
        <taxon>Cyclonatronaceae</taxon>
        <taxon>Natronogracilivirga</taxon>
    </lineage>
</organism>
<dbReference type="Pfam" id="PF00403">
    <property type="entry name" value="HMA"/>
    <property type="match status" value="1"/>
</dbReference>
<dbReference type="NCBIfam" id="TIGR01512">
    <property type="entry name" value="ATPase-IB2_Cd"/>
    <property type="match status" value="1"/>
</dbReference>
<dbReference type="InterPro" id="IPR023298">
    <property type="entry name" value="ATPase_P-typ_TM_dom_sf"/>
</dbReference>
<dbReference type="SUPFAM" id="SSF56784">
    <property type="entry name" value="HAD-like"/>
    <property type="match status" value="1"/>
</dbReference>
<dbReference type="InterPro" id="IPR027256">
    <property type="entry name" value="P-typ_ATPase_IB"/>
</dbReference>
<dbReference type="InterPro" id="IPR036412">
    <property type="entry name" value="HAD-like_sf"/>
</dbReference>
<dbReference type="SUPFAM" id="SSF55008">
    <property type="entry name" value="HMA, heavy metal-associated domain"/>
    <property type="match status" value="1"/>
</dbReference>
<dbReference type="Pfam" id="PF00122">
    <property type="entry name" value="E1-E2_ATPase"/>
    <property type="match status" value="1"/>
</dbReference>
<dbReference type="SFLD" id="SFLDG00002">
    <property type="entry name" value="C1.7:_P-type_atpase_like"/>
    <property type="match status" value="1"/>
</dbReference>
<dbReference type="PANTHER" id="PTHR43520">
    <property type="entry name" value="ATP7, ISOFORM B"/>
    <property type="match status" value="1"/>
</dbReference>
<feature type="transmembrane region" description="Helical" evidence="11">
    <location>
        <begin position="431"/>
        <end position="453"/>
    </location>
</feature>
<dbReference type="NCBIfam" id="TIGR01511">
    <property type="entry name" value="ATPase-IB1_Cu"/>
    <property type="match status" value="1"/>
</dbReference>
<proteinExistence type="inferred from homology"/>
<feature type="transmembrane region" description="Helical" evidence="11">
    <location>
        <begin position="213"/>
        <end position="236"/>
    </location>
</feature>
<dbReference type="InterPro" id="IPR044492">
    <property type="entry name" value="P_typ_ATPase_HD_dom"/>
</dbReference>
<dbReference type="InterPro" id="IPR036163">
    <property type="entry name" value="HMA_dom_sf"/>
</dbReference>
<evidence type="ECO:0000259" key="13">
    <source>
        <dbReference type="PROSITE" id="PS50846"/>
    </source>
</evidence>
<feature type="region of interest" description="Disordered" evidence="12">
    <location>
        <begin position="118"/>
        <end position="166"/>
    </location>
</feature>
<dbReference type="Gene3D" id="3.30.70.100">
    <property type="match status" value="1"/>
</dbReference>
<keyword evidence="6 11" id="KW-0547">Nucleotide-binding</keyword>
<dbReference type="GO" id="GO:0005886">
    <property type="term" value="C:plasma membrane"/>
    <property type="evidence" value="ECO:0007669"/>
    <property type="project" value="UniProtKB-SubCell"/>
</dbReference>
<dbReference type="InterPro" id="IPR023214">
    <property type="entry name" value="HAD_sf"/>
</dbReference>
<evidence type="ECO:0000256" key="3">
    <source>
        <dbReference type="ARBA" id="ARBA00022475"/>
    </source>
</evidence>
<dbReference type="SUPFAM" id="SSF81653">
    <property type="entry name" value="Calcium ATPase, transduction domain A"/>
    <property type="match status" value="1"/>
</dbReference>
<feature type="transmembrane region" description="Helical" evidence="11">
    <location>
        <begin position="178"/>
        <end position="201"/>
    </location>
</feature>
<evidence type="ECO:0000256" key="6">
    <source>
        <dbReference type="ARBA" id="ARBA00022741"/>
    </source>
</evidence>
<dbReference type="PRINTS" id="PR00119">
    <property type="entry name" value="CATATPASE"/>
</dbReference>
<name>A0A8J7USZ0_9BACT</name>
<feature type="region of interest" description="Disordered" evidence="12">
    <location>
        <begin position="368"/>
        <end position="388"/>
    </location>
</feature>
<dbReference type="Gene3D" id="3.40.1110.10">
    <property type="entry name" value="Calcium-transporting ATPase, cytoplasmic domain N"/>
    <property type="match status" value="1"/>
</dbReference>
<keyword evidence="5 11" id="KW-0479">Metal-binding</keyword>
<feature type="region of interest" description="Disordered" evidence="12">
    <location>
        <begin position="1"/>
        <end position="49"/>
    </location>
</feature>
<dbReference type="InterPro" id="IPR006121">
    <property type="entry name" value="HMA_dom"/>
</dbReference>
<evidence type="ECO:0000256" key="2">
    <source>
        <dbReference type="ARBA" id="ARBA00006024"/>
    </source>
</evidence>
<dbReference type="RefSeq" id="WP_210510962.1">
    <property type="nucleotide sequence ID" value="NZ_JAFIDN010000003.1"/>
</dbReference>
<dbReference type="NCBIfam" id="TIGR01494">
    <property type="entry name" value="ATPase_P-type"/>
    <property type="match status" value="1"/>
</dbReference>
<feature type="transmembrane region" description="Helical" evidence="11">
    <location>
        <begin position="793"/>
        <end position="811"/>
    </location>
</feature>
<evidence type="ECO:0000256" key="1">
    <source>
        <dbReference type="ARBA" id="ARBA00004651"/>
    </source>
</evidence>
<evidence type="ECO:0000313" key="14">
    <source>
        <dbReference type="EMBL" id="MBP3192066.1"/>
    </source>
</evidence>
<feature type="transmembrane region" description="Helical" evidence="11">
    <location>
        <begin position="459"/>
        <end position="479"/>
    </location>
</feature>
<dbReference type="Gene3D" id="2.70.150.10">
    <property type="entry name" value="Calcium-transporting ATPase, cytoplasmic transduction domain A"/>
    <property type="match status" value="1"/>
</dbReference>
<keyword evidence="8" id="KW-1278">Translocase</keyword>
<dbReference type="PANTHER" id="PTHR43520:SF8">
    <property type="entry name" value="P-TYPE CU(+) TRANSPORTER"/>
    <property type="match status" value="1"/>
</dbReference>
<dbReference type="CDD" id="cd02094">
    <property type="entry name" value="P-type_ATPase_Cu-like"/>
    <property type="match status" value="1"/>
</dbReference>
<dbReference type="SFLD" id="SFLDF00027">
    <property type="entry name" value="p-type_atpase"/>
    <property type="match status" value="1"/>
</dbReference>
<comment type="caution">
    <text evidence="14">The sequence shown here is derived from an EMBL/GenBank/DDBJ whole genome shotgun (WGS) entry which is preliminary data.</text>
</comment>
<dbReference type="GO" id="GO:0043682">
    <property type="term" value="F:P-type divalent copper transporter activity"/>
    <property type="evidence" value="ECO:0007669"/>
    <property type="project" value="TreeGrafter"/>
</dbReference>
<dbReference type="GO" id="GO:0016887">
    <property type="term" value="F:ATP hydrolysis activity"/>
    <property type="evidence" value="ECO:0007669"/>
    <property type="project" value="InterPro"/>
</dbReference>
<keyword evidence="9 11" id="KW-1133">Transmembrane helix</keyword>
<evidence type="ECO:0000256" key="12">
    <source>
        <dbReference type="SAM" id="MobiDB-lite"/>
    </source>
</evidence>
<evidence type="ECO:0000256" key="9">
    <source>
        <dbReference type="ARBA" id="ARBA00022989"/>
    </source>
</evidence>
<keyword evidence="10 11" id="KW-0472">Membrane</keyword>
<dbReference type="Pfam" id="PF00702">
    <property type="entry name" value="Hydrolase"/>
    <property type="match status" value="1"/>
</dbReference>
<dbReference type="SUPFAM" id="SSF81660">
    <property type="entry name" value="Metal cation-transporting ATPase, ATP-binding domain N"/>
    <property type="match status" value="1"/>
</dbReference>
<gene>
    <name evidence="14" type="primary">cadA</name>
    <name evidence="14" type="ORF">NATSA_05270</name>
</gene>
<dbReference type="PROSITE" id="PS01229">
    <property type="entry name" value="COF_2"/>
    <property type="match status" value="1"/>
</dbReference>
<dbReference type="AlphaFoldDB" id="A0A8J7USZ0"/>
<dbReference type="InterPro" id="IPR059000">
    <property type="entry name" value="ATPase_P-type_domA"/>
</dbReference>
<keyword evidence="3 11" id="KW-1003">Cell membrane</keyword>
<dbReference type="GO" id="GO:0055070">
    <property type="term" value="P:copper ion homeostasis"/>
    <property type="evidence" value="ECO:0007669"/>
    <property type="project" value="TreeGrafter"/>
</dbReference>
<dbReference type="EMBL" id="JAFIDN010000003">
    <property type="protein sequence ID" value="MBP3192066.1"/>
    <property type="molecule type" value="Genomic_DNA"/>
</dbReference>
<dbReference type="SUPFAM" id="SSF81665">
    <property type="entry name" value="Calcium ATPase, transmembrane domain M"/>
    <property type="match status" value="1"/>
</dbReference>
<dbReference type="InterPro" id="IPR001757">
    <property type="entry name" value="P_typ_ATPase"/>
</dbReference>
<feature type="compositionally biased region" description="Basic and acidic residues" evidence="12">
    <location>
        <begin position="131"/>
        <end position="147"/>
    </location>
</feature>
<feature type="transmembrane region" description="Helical" evidence="11">
    <location>
        <begin position="279"/>
        <end position="297"/>
    </location>
</feature>
<dbReference type="FunFam" id="3.30.70.100:FF:000001">
    <property type="entry name" value="ATPase copper transporting beta"/>
    <property type="match status" value="1"/>
</dbReference>
<evidence type="ECO:0000256" key="11">
    <source>
        <dbReference type="RuleBase" id="RU362081"/>
    </source>
</evidence>
<reference evidence="14" key="1">
    <citation type="submission" date="2021-02" db="EMBL/GenBank/DDBJ databases">
        <title>Natronogracilivirga saccharolytica gen. nov. sp. nov. a new anaerobic, haloalkiliphilic carbohydrate-fermenting bacterium from soda lake and proposing of Cyclonatronumiaceae fam. nov. in the phylum Balneolaeota.</title>
        <authorList>
            <person name="Zhilina T.N."/>
            <person name="Sorokin D.Y."/>
            <person name="Zavarzina D.G."/>
            <person name="Toshchakov S.V."/>
            <person name="Kublanov I.V."/>
        </authorList>
    </citation>
    <scope>NUCLEOTIDE SEQUENCE</scope>
    <source>
        <strain evidence="14">Z-1702</strain>
    </source>
</reference>
<evidence type="ECO:0000256" key="8">
    <source>
        <dbReference type="ARBA" id="ARBA00022967"/>
    </source>
</evidence>
<dbReference type="GO" id="GO:0005507">
    <property type="term" value="F:copper ion binding"/>
    <property type="evidence" value="ECO:0007669"/>
    <property type="project" value="TreeGrafter"/>
</dbReference>
<dbReference type="SFLD" id="SFLDS00003">
    <property type="entry name" value="Haloacid_Dehalogenase"/>
    <property type="match status" value="1"/>
</dbReference>
<feature type="domain" description="HMA" evidence="13">
    <location>
        <begin position="45"/>
        <end position="109"/>
    </location>
</feature>
<dbReference type="PRINTS" id="PR00120">
    <property type="entry name" value="HATPASE"/>
</dbReference>
<dbReference type="CDD" id="cd00371">
    <property type="entry name" value="HMA"/>
    <property type="match status" value="1"/>
</dbReference>
<dbReference type="GO" id="GO:0005524">
    <property type="term" value="F:ATP binding"/>
    <property type="evidence" value="ECO:0007669"/>
    <property type="project" value="UniProtKB-UniRule"/>
</dbReference>
<comment type="subcellular location">
    <subcellularLocation>
        <location evidence="1">Cell membrane</location>
        <topology evidence="1">Multi-pass membrane protein</topology>
    </subcellularLocation>
</comment>
<evidence type="ECO:0000256" key="4">
    <source>
        <dbReference type="ARBA" id="ARBA00022692"/>
    </source>
</evidence>
<evidence type="ECO:0000313" key="15">
    <source>
        <dbReference type="Proteomes" id="UP000673975"/>
    </source>
</evidence>
<feature type="compositionally biased region" description="Polar residues" evidence="12">
    <location>
        <begin position="1"/>
        <end position="12"/>
    </location>
</feature>
<evidence type="ECO:0000256" key="10">
    <source>
        <dbReference type="ARBA" id="ARBA00023136"/>
    </source>
</evidence>
<comment type="similarity">
    <text evidence="2 11">Belongs to the cation transport ATPase (P-type) (TC 3.A.3) family. Type IB subfamily.</text>
</comment>
<sequence length="816" mass="87755">MTRKNQPYNNNPVAEGNEKSGKHKKNLQQKSSQENGPQDNSPESGDYTLQIDGISCANCVTNVERALKSVDGVEQADVNMGTSEARVKAASTDINTLIRAVEKAGYGAAAIDELGYLQDQSPGAPSEAGDEADHGGTDKADRTKTGEEQSAGMEVPEAGHKRDTHAIAPRTSRFRKKFWIALPLAAVVFVLDMGPMAIPAWNEWVMQNLTMWSLAQMVITAVILFYAGASFFTGAWRAAKHGAADMNSLVAIGTGAAFAFSTYAMFFGREGGVVQPNEIYFETAAIIIALILLGKWMEERARHRSRDAMAGLLELAPQRANRIAGSSYETIPVKDVAVGDKLLVKAWEQVPVDGEVLSGQASVDESMMTGESVPVEKEPGSEVVGGTRNTSTTFEMTATRVGRDTALARIIKTVRDAQSSKPPIQRLVDKVASIFVPIVLVVAVVTFLLWLWAGSPAQAMVNMVAVLVIACPCALGLATPTGLMVSSGRAAEKGILIKDAVTLEEARRADVVMFDKTGTLTTGVMQVSRVDVTGDDTLTNNDLLVLAASVEQQSDHPIANCIVRQAGEKELPLLDAEEVETFMGMGITGMVSGRKVTVSAHTVYESYDEQKKKYIEEAQDRGETVLLVRLNDRPAGFITVSDEVRPEAADVIARLNRMNVETVMVTGDQYRNARVVADRLGIDHLEANVKPDEKAKIVERYQQLGKRVAMVGDGINDAAALVQADLGMALSGGTDLAMSSSDITLVGGSLDKVVEALDLSRGTLRIIRQNLFWAFVYNSVGIPLAAIGLLSPMFAAFAMAMSSVSVVTNSLRIRRL</sequence>
<dbReference type="Proteomes" id="UP000673975">
    <property type="component" value="Unassembled WGS sequence"/>
</dbReference>
<feature type="compositionally biased region" description="Polar residues" evidence="12">
    <location>
        <begin position="28"/>
        <end position="43"/>
    </location>
</feature>
<protein>
    <submittedName>
        <fullName evidence="14">Cadmium-translocating P-type ATPase</fullName>
    </submittedName>
</protein>
<keyword evidence="7 11" id="KW-0067">ATP-binding</keyword>
<keyword evidence="15" id="KW-1185">Reference proteome</keyword>
<feature type="transmembrane region" description="Helical" evidence="11">
    <location>
        <begin position="248"/>
        <end position="267"/>
    </location>
</feature>
<dbReference type="Gene3D" id="3.40.50.1000">
    <property type="entry name" value="HAD superfamily/HAD-like"/>
    <property type="match status" value="1"/>
</dbReference>
<feature type="transmembrane region" description="Helical" evidence="11">
    <location>
        <begin position="770"/>
        <end position="787"/>
    </location>
</feature>
<evidence type="ECO:0000256" key="7">
    <source>
        <dbReference type="ARBA" id="ARBA00022840"/>
    </source>
</evidence>
<accession>A0A8J7USZ0</accession>
<dbReference type="GO" id="GO:0060003">
    <property type="term" value="P:copper ion export"/>
    <property type="evidence" value="ECO:0007669"/>
    <property type="project" value="UniProtKB-ARBA"/>
</dbReference>
<dbReference type="PROSITE" id="PS00154">
    <property type="entry name" value="ATPASE_E1_E2"/>
    <property type="match status" value="1"/>
</dbReference>
<dbReference type="NCBIfam" id="TIGR01525">
    <property type="entry name" value="ATPase-IB_hvy"/>
    <property type="match status" value="1"/>
</dbReference>